<dbReference type="EMBL" id="JAVDQG010000008">
    <property type="protein sequence ID" value="MDR6227284.1"/>
    <property type="molecule type" value="Genomic_DNA"/>
</dbReference>
<protein>
    <submittedName>
        <fullName evidence="2">MOSC domain-containing protein YiiM</fullName>
    </submittedName>
</protein>
<keyword evidence="3" id="KW-1185">Reference proteome</keyword>
<accession>A0ABU1IR69</accession>
<organism evidence="2 3">
    <name type="scientific">Desmospora profundinema</name>
    <dbReference type="NCBI Taxonomy" id="1571184"/>
    <lineage>
        <taxon>Bacteria</taxon>
        <taxon>Bacillati</taxon>
        <taxon>Bacillota</taxon>
        <taxon>Bacilli</taxon>
        <taxon>Bacillales</taxon>
        <taxon>Thermoactinomycetaceae</taxon>
        <taxon>Desmospora</taxon>
    </lineage>
</organism>
<dbReference type="InterPro" id="IPR011037">
    <property type="entry name" value="Pyrv_Knase-like_insert_dom_sf"/>
</dbReference>
<reference evidence="2 3" key="1">
    <citation type="submission" date="2023-07" db="EMBL/GenBank/DDBJ databases">
        <title>Genomic Encyclopedia of Type Strains, Phase IV (KMG-IV): sequencing the most valuable type-strain genomes for metagenomic binning, comparative biology and taxonomic classification.</title>
        <authorList>
            <person name="Goeker M."/>
        </authorList>
    </citation>
    <scope>NUCLEOTIDE SEQUENCE [LARGE SCALE GENOMIC DNA]</scope>
    <source>
        <strain evidence="2 3">DSM 45903</strain>
    </source>
</reference>
<dbReference type="PROSITE" id="PS51340">
    <property type="entry name" value="MOSC"/>
    <property type="match status" value="1"/>
</dbReference>
<feature type="domain" description="MOSC" evidence="1">
    <location>
        <begin position="38"/>
        <end position="173"/>
    </location>
</feature>
<proteinExistence type="predicted"/>
<dbReference type="Pfam" id="PF03475">
    <property type="entry name" value="YiiM_3-alpha"/>
    <property type="match status" value="1"/>
</dbReference>
<dbReference type="Proteomes" id="UP001185012">
    <property type="component" value="Unassembled WGS sequence"/>
</dbReference>
<dbReference type="PANTHER" id="PTHR30212:SF2">
    <property type="entry name" value="PROTEIN YIIM"/>
    <property type="match status" value="1"/>
</dbReference>
<evidence type="ECO:0000313" key="2">
    <source>
        <dbReference type="EMBL" id="MDR6227284.1"/>
    </source>
</evidence>
<dbReference type="InterPro" id="IPR005163">
    <property type="entry name" value="Tri_helical_YiiM-like"/>
</dbReference>
<dbReference type="InterPro" id="IPR005302">
    <property type="entry name" value="MoCF_Sase_C"/>
</dbReference>
<dbReference type="RefSeq" id="WP_309868246.1">
    <property type="nucleotide sequence ID" value="NZ_JAVDQG010000008.1"/>
</dbReference>
<dbReference type="Gene3D" id="2.40.33.20">
    <property type="entry name" value="PK beta-barrel domain-like"/>
    <property type="match status" value="1"/>
</dbReference>
<dbReference type="PANTHER" id="PTHR30212">
    <property type="entry name" value="PROTEIN YIIM"/>
    <property type="match status" value="1"/>
</dbReference>
<name>A0ABU1IR69_9BACL</name>
<dbReference type="Pfam" id="PF03473">
    <property type="entry name" value="MOSC"/>
    <property type="match status" value="1"/>
</dbReference>
<dbReference type="SUPFAM" id="SSF50800">
    <property type="entry name" value="PK beta-barrel domain-like"/>
    <property type="match status" value="1"/>
</dbReference>
<sequence>MNEQTVVQALHVGQPRSMGTPGAPDPMERPWTSAIIKQPVDGPVYLSKTGLAGDGVADQKNHGGPEKAVLAYPFAHYATWREELDRFDIPVGAFGENFLVTDMKEEAVCIGDTYRVGEATVQVSQPRQPCWKPARRMRIKDLVLRMQETGRTGWYFRVLKEGEVKAGQVLQLVERPFPKWTIARCNEIQYHRPHDHQAAAELAACPLLSQSWAEGLARRAHRGNGV</sequence>
<comment type="caution">
    <text evidence="2">The sequence shown here is derived from an EMBL/GenBank/DDBJ whole genome shotgun (WGS) entry which is preliminary data.</text>
</comment>
<evidence type="ECO:0000259" key="1">
    <source>
        <dbReference type="PROSITE" id="PS51340"/>
    </source>
</evidence>
<dbReference type="InterPro" id="IPR052353">
    <property type="entry name" value="Benzoxazolinone_Detox_Enz"/>
</dbReference>
<gene>
    <name evidence="2" type="ORF">JOE21_003299</name>
</gene>
<evidence type="ECO:0000313" key="3">
    <source>
        <dbReference type="Proteomes" id="UP001185012"/>
    </source>
</evidence>